<dbReference type="Proteomes" id="UP001269402">
    <property type="component" value="Unassembled WGS sequence"/>
</dbReference>
<keyword evidence="2" id="KW-1185">Reference proteome</keyword>
<evidence type="ECO:0000313" key="2">
    <source>
        <dbReference type="Proteomes" id="UP001269402"/>
    </source>
</evidence>
<gene>
    <name evidence="1" type="ORF">RJJ37_31725</name>
</gene>
<accession>A0AAW8PAR3</accession>
<organism evidence="1 2">
    <name type="scientific">Rhizobium redzepovicii</name>
    <dbReference type="NCBI Taxonomy" id="2867518"/>
    <lineage>
        <taxon>Bacteria</taxon>
        <taxon>Pseudomonadati</taxon>
        <taxon>Pseudomonadota</taxon>
        <taxon>Alphaproteobacteria</taxon>
        <taxon>Hyphomicrobiales</taxon>
        <taxon>Rhizobiaceae</taxon>
        <taxon>Rhizobium/Agrobacterium group</taxon>
        <taxon>Rhizobium</taxon>
    </lineage>
</organism>
<name>A0AAW8PAR3_9HYPH</name>
<proteinExistence type="predicted"/>
<dbReference type="EMBL" id="JAVLSH010000025">
    <property type="protein sequence ID" value="MDR9764139.1"/>
    <property type="molecule type" value="Genomic_DNA"/>
</dbReference>
<reference evidence="2" key="1">
    <citation type="submission" date="2023-07" db="EMBL/GenBank/DDBJ databases">
        <title>Genomic characterization of faba bean (Vicia faba) microsymbionts in Mexican soils.</title>
        <authorList>
            <person name="Rivera Orduna F.N."/>
            <person name="Guevara-Luna J."/>
            <person name="Yan J."/>
            <person name="Arroyo-Herrera I."/>
            <person name="Li Y."/>
            <person name="Vasquez-Murrieta M.S."/>
            <person name="Wang E.T."/>
        </authorList>
    </citation>
    <scope>NUCLEOTIDE SEQUENCE [LARGE SCALE GENOMIC DNA]</scope>
    <source>
        <strain evidence="2">CH6</strain>
    </source>
</reference>
<sequence>MHLFHFTSAAHLRGISQHGITVGDVVTSFEKFEGRIAVWLTSSPDPAGHGLRGGRADKTEFRLTVDIPDDAPDLHKWTEWAPANLTPDTRLRLESANGWAFSSWYLLFGKVRPHSIGGVVSMKTGMPVANWGEYYPEELSVPGVSYEGRHAWHNRLLRDVRRASRAAG</sequence>
<dbReference type="AlphaFoldDB" id="A0AAW8PAR3"/>
<comment type="caution">
    <text evidence="1">The sequence shown here is derived from an EMBL/GenBank/DDBJ whole genome shotgun (WGS) entry which is preliminary data.</text>
</comment>
<evidence type="ECO:0000313" key="1">
    <source>
        <dbReference type="EMBL" id="MDR9764139.1"/>
    </source>
</evidence>
<dbReference type="RefSeq" id="WP_310808846.1">
    <property type="nucleotide sequence ID" value="NZ_JAVLSH010000025.1"/>
</dbReference>
<protein>
    <recommendedName>
        <fullName evidence="3">DUF4433 domain-containing protein</fullName>
    </recommendedName>
</protein>
<evidence type="ECO:0008006" key="3">
    <source>
        <dbReference type="Google" id="ProtNLM"/>
    </source>
</evidence>